<protein>
    <recommendedName>
        <fullName evidence="4 17">Undecaprenyl-diphosphatase</fullName>
        <ecNumber evidence="3 17">3.6.1.27</ecNumber>
    </recommendedName>
    <alternativeName>
        <fullName evidence="15 17">Bacitracin resistance protein</fullName>
    </alternativeName>
    <alternativeName>
        <fullName evidence="14 17">Undecaprenyl pyrophosphate phosphatase</fullName>
    </alternativeName>
</protein>
<evidence type="ECO:0000256" key="10">
    <source>
        <dbReference type="ARBA" id="ARBA00022989"/>
    </source>
</evidence>
<name>A0A078KR89_9FIRM</name>
<comment type="miscellaneous">
    <text evidence="17">Bacitracin is thought to be involved in the inhibition of peptidoglycan synthesis by sequestering undecaprenyl diphosphate, thereby reducing the pool of lipid carrier available.</text>
</comment>
<keyword evidence="7 17" id="KW-0378">Hydrolase</keyword>
<dbReference type="GO" id="GO:0046677">
    <property type="term" value="P:response to antibiotic"/>
    <property type="evidence" value="ECO:0007669"/>
    <property type="project" value="UniProtKB-UniRule"/>
</dbReference>
<dbReference type="NCBIfam" id="NF001390">
    <property type="entry name" value="PRK00281.1-4"/>
    <property type="match status" value="1"/>
</dbReference>
<keyword evidence="8 17" id="KW-0133">Cell shape</keyword>
<evidence type="ECO:0000256" key="7">
    <source>
        <dbReference type="ARBA" id="ARBA00022801"/>
    </source>
</evidence>
<proteinExistence type="inferred from homology"/>
<dbReference type="GO" id="GO:0050380">
    <property type="term" value="F:undecaprenyl-diphosphatase activity"/>
    <property type="evidence" value="ECO:0007669"/>
    <property type="project" value="UniProtKB-UniRule"/>
</dbReference>
<evidence type="ECO:0000256" key="17">
    <source>
        <dbReference type="HAMAP-Rule" id="MF_01006"/>
    </source>
</evidence>
<reference evidence="19" key="1">
    <citation type="submission" date="2014-07" db="EMBL/GenBank/DDBJ databases">
        <authorList>
            <person name="Wibberg D."/>
        </authorList>
    </citation>
    <scope>NUCLEOTIDE SEQUENCE [LARGE SCALE GENOMIC DNA]</scope>
    <source>
        <strain evidence="19">DG5</strain>
    </source>
</reference>
<dbReference type="PANTHER" id="PTHR30622">
    <property type="entry name" value="UNDECAPRENYL-DIPHOSPHATASE"/>
    <property type="match status" value="1"/>
</dbReference>
<dbReference type="PANTHER" id="PTHR30622:SF3">
    <property type="entry name" value="UNDECAPRENYL-DIPHOSPHATASE"/>
    <property type="match status" value="1"/>
</dbReference>
<comment type="subcellular location">
    <subcellularLocation>
        <location evidence="1 17">Cell membrane</location>
        <topology evidence="1 17">Multi-pass membrane protein</topology>
    </subcellularLocation>
</comment>
<evidence type="ECO:0000256" key="8">
    <source>
        <dbReference type="ARBA" id="ARBA00022960"/>
    </source>
</evidence>
<dbReference type="HOGENOM" id="CLU_060296_2_0_9"/>
<dbReference type="PATRIC" id="fig|29343.3.peg.531"/>
<dbReference type="STRING" id="29343.CCDG5_0506"/>
<keyword evidence="6 17" id="KW-0812">Transmembrane</keyword>
<dbReference type="GO" id="GO:0071555">
    <property type="term" value="P:cell wall organization"/>
    <property type="evidence" value="ECO:0007669"/>
    <property type="project" value="UniProtKB-KW"/>
</dbReference>
<evidence type="ECO:0000256" key="4">
    <source>
        <dbReference type="ARBA" id="ARBA00021581"/>
    </source>
</evidence>
<evidence type="ECO:0000256" key="3">
    <source>
        <dbReference type="ARBA" id="ARBA00012374"/>
    </source>
</evidence>
<dbReference type="Pfam" id="PF02673">
    <property type="entry name" value="BacA"/>
    <property type="match status" value="1"/>
</dbReference>
<comment type="similarity">
    <text evidence="2 17">Belongs to the UppP family.</text>
</comment>
<evidence type="ECO:0000256" key="5">
    <source>
        <dbReference type="ARBA" id="ARBA00022475"/>
    </source>
</evidence>
<accession>A0A078KR89</accession>
<gene>
    <name evidence="17" type="primary">uppP</name>
    <name evidence="18" type="ORF">CCDG5_0506</name>
</gene>
<keyword evidence="13 17" id="KW-0961">Cell wall biogenesis/degradation</keyword>
<keyword evidence="5 17" id="KW-1003">Cell membrane</keyword>
<evidence type="ECO:0000256" key="1">
    <source>
        <dbReference type="ARBA" id="ARBA00004651"/>
    </source>
</evidence>
<evidence type="ECO:0000256" key="13">
    <source>
        <dbReference type="ARBA" id="ARBA00023316"/>
    </source>
</evidence>
<sequence length="284" mass="31423">MAFIIWMLFKSVLMGIVEGITEFLPISSTGHMIIVDQLIGFSGKNGFSSEFTALFEVVIQLGAILAIIVLYRKKILNSLKTLKPGGFGFKLWTGLIIAMIPAGIIGILDKKVFDDVIERYMMKPIPVSLALVVGAIWMLYAEWRYRKNHTCKRLEDVSYKQAFAIGVFQCLAIVWTGFSRSASTIIGGWIMGLSSPVAAEFSFFLAIPAMICASGADLITSDLQLSGLEISSLIVGFVVSFIVALIVVKKFMDFIKHKPMKGFAYYRLAVGILLIILAIFRVIR</sequence>
<evidence type="ECO:0000256" key="2">
    <source>
        <dbReference type="ARBA" id="ARBA00010621"/>
    </source>
</evidence>
<feature type="transmembrane region" description="Helical" evidence="17">
    <location>
        <begin position="264"/>
        <end position="283"/>
    </location>
</feature>
<feature type="transmembrane region" description="Helical" evidence="17">
    <location>
        <begin position="162"/>
        <end position="181"/>
    </location>
</feature>
<evidence type="ECO:0000256" key="11">
    <source>
        <dbReference type="ARBA" id="ARBA00023136"/>
    </source>
</evidence>
<organism evidence="18 19">
    <name type="scientific">[Clostridium] cellulosi</name>
    <dbReference type="NCBI Taxonomy" id="29343"/>
    <lineage>
        <taxon>Bacteria</taxon>
        <taxon>Bacillati</taxon>
        <taxon>Bacillota</taxon>
        <taxon>Clostridia</taxon>
        <taxon>Eubacteriales</taxon>
        <taxon>Oscillospiraceae</taxon>
        <taxon>Oscillospiraceae incertae sedis</taxon>
    </lineage>
</organism>
<dbReference type="AlphaFoldDB" id="A0A078KR89"/>
<evidence type="ECO:0000256" key="12">
    <source>
        <dbReference type="ARBA" id="ARBA00023251"/>
    </source>
</evidence>
<keyword evidence="19" id="KW-1185">Reference proteome</keyword>
<dbReference type="Proteomes" id="UP000032431">
    <property type="component" value="Chromosome I"/>
</dbReference>
<keyword evidence="10 17" id="KW-1133">Transmembrane helix</keyword>
<dbReference type="EC" id="3.6.1.27" evidence="3 17"/>
<keyword evidence="9 17" id="KW-0573">Peptidoglycan synthesis</keyword>
<dbReference type="KEGG" id="ccel:CCDG5_0506"/>
<dbReference type="GO" id="GO:0009252">
    <property type="term" value="P:peptidoglycan biosynthetic process"/>
    <property type="evidence" value="ECO:0007669"/>
    <property type="project" value="UniProtKB-KW"/>
</dbReference>
<feature type="transmembrane region" description="Helical" evidence="17">
    <location>
        <begin position="91"/>
        <end position="108"/>
    </location>
</feature>
<comment type="function">
    <text evidence="17">Catalyzes the dephosphorylation of undecaprenyl diphosphate (UPP). Confers resistance to bacitracin.</text>
</comment>
<comment type="catalytic activity">
    <reaction evidence="16 17">
        <text>di-trans,octa-cis-undecaprenyl diphosphate + H2O = di-trans,octa-cis-undecaprenyl phosphate + phosphate + H(+)</text>
        <dbReference type="Rhea" id="RHEA:28094"/>
        <dbReference type="ChEBI" id="CHEBI:15377"/>
        <dbReference type="ChEBI" id="CHEBI:15378"/>
        <dbReference type="ChEBI" id="CHEBI:43474"/>
        <dbReference type="ChEBI" id="CHEBI:58405"/>
        <dbReference type="ChEBI" id="CHEBI:60392"/>
        <dbReference type="EC" id="3.6.1.27"/>
    </reaction>
</comment>
<dbReference type="EMBL" id="LM995447">
    <property type="protein sequence ID" value="CDZ23644.1"/>
    <property type="molecule type" value="Genomic_DNA"/>
</dbReference>
<evidence type="ECO:0000256" key="9">
    <source>
        <dbReference type="ARBA" id="ARBA00022984"/>
    </source>
</evidence>
<evidence type="ECO:0000313" key="18">
    <source>
        <dbReference type="EMBL" id="CDZ23644.1"/>
    </source>
</evidence>
<evidence type="ECO:0000313" key="19">
    <source>
        <dbReference type="Proteomes" id="UP000032431"/>
    </source>
</evidence>
<evidence type="ECO:0000256" key="15">
    <source>
        <dbReference type="ARBA" id="ARBA00032932"/>
    </source>
</evidence>
<feature type="transmembrane region" description="Helical" evidence="17">
    <location>
        <begin position="232"/>
        <end position="252"/>
    </location>
</feature>
<dbReference type="GO" id="GO:0005886">
    <property type="term" value="C:plasma membrane"/>
    <property type="evidence" value="ECO:0007669"/>
    <property type="project" value="UniProtKB-SubCell"/>
</dbReference>
<feature type="transmembrane region" description="Helical" evidence="17">
    <location>
        <begin position="51"/>
        <end position="71"/>
    </location>
</feature>
<evidence type="ECO:0000256" key="14">
    <source>
        <dbReference type="ARBA" id="ARBA00032707"/>
    </source>
</evidence>
<keyword evidence="12 17" id="KW-0046">Antibiotic resistance</keyword>
<evidence type="ECO:0000256" key="16">
    <source>
        <dbReference type="ARBA" id="ARBA00047594"/>
    </source>
</evidence>
<evidence type="ECO:0000256" key="6">
    <source>
        <dbReference type="ARBA" id="ARBA00022692"/>
    </source>
</evidence>
<dbReference type="NCBIfam" id="TIGR00753">
    <property type="entry name" value="undec_PP_bacA"/>
    <property type="match status" value="1"/>
</dbReference>
<dbReference type="GO" id="GO:0008360">
    <property type="term" value="P:regulation of cell shape"/>
    <property type="evidence" value="ECO:0007669"/>
    <property type="project" value="UniProtKB-KW"/>
</dbReference>
<dbReference type="InterPro" id="IPR003824">
    <property type="entry name" value="UppP"/>
</dbReference>
<keyword evidence="11 17" id="KW-0472">Membrane</keyword>
<dbReference type="HAMAP" id="MF_01006">
    <property type="entry name" value="Undec_diphosphatase"/>
    <property type="match status" value="1"/>
</dbReference>
<feature type="transmembrane region" description="Helical" evidence="17">
    <location>
        <begin position="120"/>
        <end position="141"/>
    </location>
</feature>